<dbReference type="PANTHER" id="PTHR36221:SF1">
    <property type="entry name" value="DUF742 DOMAIN-CONTAINING PROTEIN"/>
    <property type="match status" value="1"/>
</dbReference>
<dbReference type="Proteomes" id="UP001597417">
    <property type="component" value="Unassembled WGS sequence"/>
</dbReference>
<gene>
    <name evidence="1" type="ORF">ACFSXZ_12425</name>
</gene>
<protein>
    <submittedName>
        <fullName evidence="1">DUF742 domain-containing protein</fullName>
    </submittedName>
</protein>
<organism evidence="1 2">
    <name type="scientific">Amycolatopsis pigmentata</name>
    <dbReference type="NCBI Taxonomy" id="450801"/>
    <lineage>
        <taxon>Bacteria</taxon>
        <taxon>Bacillati</taxon>
        <taxon>Actinomycetota</taxon>
        <taxon>Actinomycetes</taxon>
        <taxon>Pseudonocardiales</taxon>
        <taxon>Pseudonocardiaceae</taxon>
        <taxon>Amycolatopsis</taxon>
    </lineage>
</organism>
<comment type="caution">
    <text evidence="1">The sequence shown here is derived from an EMBL/GenBank/DDBJ whole genome shotgun (WGS) entry which is preliminary data.</text>
</comment>
<dbReference type="InterPro" id="IPR007995">
    <property type="entry name" value="DUF742"/>
</dbReference>
<name>A0ABW5FSG6_9PSEU</name>
<sequence length="122" mass="13257">MTEPHDDEFDFGTELWERPYTVTGGRTHPTAPLDLMSLVLATGRGKISPARLGREHAQALQLCQAPLSVAEVAAHLRQPVMVTKVVLSDLIESGAVTAKDPHALDTSDPVRLKALLDGLRRL</sequence>
<evidence type="ECO:0000313" key="2">
    <source>
        <dbReference type="Proteomes" id="UP001597417"/>
    </source>
</evidence>
<keyword evidence="2" id="KW-1185">Reference proteome</keyword>
<dbReference type="EMBL" id="JBHUKR010000006">
    <property type="protein sequence ID" value="MFD2417130.1"/>
    <property type="molecule type" value="Genomic_DNA"/>
</dbReference>
<dbReference type="PANTHER" id="PTHR36221">
    <property type="entry name" value="DUF742 DOMAIN-CONTAINING PROTEIN"/>
    <property type="match status" value="1"/>
</dbReference>
<reference evidence="2" key="1">
    <citation type="journal article" date="2019" name="Int. J. Syst. Evol. Microbiol.">
        <title>The Global Catalogue of Microorganisms (GCM) 10K type strain sequencing project: providing services to taxonomists for standard genome sequencing and annotation.</title>
        <authorList>
            <consortium name="The Broad Institute Genomics Platform"/>
            <consortium name="The Broad Institute Genome Sequencing Center for Infectious Disease"/>
            <person name="Wu L."/>
            <person name="Ma J."/>
        </authorList>
    </citation>
    <scope>NUCLEOTIDE SEQUENCE [LARGE SCALE GENOMIC DNA]</scope>
    <source>
        <strain evidence="2">CGMCC 4.7645</strain>
    </source>
</reference>
<evidence type="ECO:0000313" key="1">
    <source>
        <dbReference type="EMBL" id="MFD2417130.1"/>
    </source>
</evidence>
<dbReference type="Pfam" id="PF05331">
    <property type="entry name" value="DUF742"/>
    <property type="match status" value="1"/>
</dbReference>
<proteinExistence type="predicted"/>
<dbReference type="RefSeq" id="WP_378264546.1">
    <property type="nucleotide sequence ID" value="NZ_JBHUKR010000006.1"/>
</dbReference>
<accession>A0ABW5FSG6</accession>